<dbReference type="InterPro" id="IPR006447">
    <property type="entry name" value="Myb_dom_plants"/>
</dbReference>
<accession>A0AA86NM22</accession>
<dbReference type="InterPro" id="IPR009057">
    <property type="entry name" value="Homeodomain-like_sf"/>
</dbReference>
<dbReference type="Pfam" id="PF00249">
    <property type="entry name" value="Myb_DNA-binding"/>
    <property type="match status" value="1"/>
</dbReference>
<keyword evidence="2" id="KW-0804">Transcription</keyword>
<dbReference type="PANTHER" id="PTHR12802:SF155">
    <property type="entry name" value="DEUBIQUITINASE MYSM1"/>
    <property type="match status" value="1"/>
</dbReference>
<keyword evidence="6" id="KW-0238">DNA-binding</keyword>
<dbReference type="Gene3D" id="1.10.10.60">
    <property type="entry name" value="Homeodomain-like"/>
    <property type="match status" value="1"/>
</dbReference>
<evidence type="ECO:0000313" key="10">
    <source>
        <dbReference type="Proteomes" id="UP001642409"/>
    </source>
</evidence>
<dbReference type="EMBL" id="CAXDID020000460">
    <property type="protein sequence ID" value="CAL6093820.1"/>
    <property type="molecule type" value="Genomic_DNA"/>
</dbReference>
<feature type="domain" description="Myb-like" evidence="5">
    <location>
        <begin position="82"/>
        <end position="131"/>
    </location>
</feature>
<keyword evidence="3" id="KW-0539">Nucleus</keyword>
<evidence type="ECO:0000259" key="5">
    <source>
        <dbReference type="SMART" id="SM00717"/>
    </source>
</evidence>
<dbReference type="GO" id="GO:0003677">
    <property type="term" value="F:DNA binding"/>
    <property type="evidence" value="ECO:0007669"/>
    <property type="project" value="UniProtKB-KW"/>
</dbReference>
<evidence type="ECO:0000256" key="1">
    <source>
        <dbReference type="ARBA" id="ARBA00023015"/>
    </source>
</evidence>
<dbReference type="AlphaFoldDB" id="A0AA86NM22"/>
<evidence type="ECO:0000313" key="7">
    <source>
        <dbReference type="EMBL" id="CAI9921769.1"/>
    </source>
</evidence>
<feature type="region of interest" description="Disordered" evidence="4">
    <location>
        <begin position="61"/>
        <end position="87"/>
    </location>
</feature>
<reference evidence="6" key="1">
    <citation type="submission" date="2023-06" db="EMBL/GenBank/DDBJ databases">
        <authorList>
            <person name="Kurt Z."/>
        </authorList>
    </citation>
    <scope>NUCLEOTIDE SEQUENCE</scope>
</reference>
<gene>
    <name evidence="8" type="ORF">HINF_LOCUS67174</name>
    <name evidence="9" type="ORF">HINF_LOCUS67176</name>
    <name evidence="6" type="ORF">HINF_LOCUS9412</name>
    <name evidence="7" type="ORF">HINF_LOCUS9414</name>
</gene>
<dbReference type="EMBL" id="CATOUU010000232">
    <property type="protein sequence ID" value="CAI9921767.1"/>
    <property type="molecule type" value="Genomic_DNA"/>
</dbReference>
<sequence>MEDSYDYTSMFDMLSIFENQSCNSTDIGTLQETRESAEYLSKSVFPAQQLQLQPVKSQQHVIQKSQCTNSSSSSSEPKSSGQRKRWSKEEHNLFLDAVSKLGLKQKSKLSEFIPGRDPMAVISHSQKFFVKLQNAYDRSVKCDPKEATLVYSKYLLPCARQMDYVLQNPKHIDPQTKQMAINRACCGLCAVRKICEVDNILAEFCSKLLEKDEMLLRSLLNQ</sequence>
<proteinExistence type="predicted"/>
<organism evidence="6">
    <name type="scientific">Hexamita inflata</name>
    <dbReference type="NCBI Taxonomy" id="28002"/>
    <lineage>
        <taxon>Eukaryota</taxon>
        <taxon>Metamonada</taxon>
        <taxon>Diplomonadida</taxon>
        <taxon>Hexamitidae</taxon>
        <taxon>Hexamitinae</taxon>
        <taxon>Hexamita</taxon>
    </lineage>
</organism>
<reference evidence="8 10" key="2">
    <citation type="submission" date="2024-07" db="EMBL/GenBank/DDBJ databases">
        <authorList>
            <person name="Akdeniz Z."/>
        </authorList>
    </citation>
    <scope>NUCLEOTIDE SEQUENCE [LARGE SCALE GENOMIC DNA]</scope>
</reference>
<evidence type="ECO:0000256" key="3">
    <source>
        <dbReference type="ARBA" id="ARBA00023242"/>
    </source>
</evidence>
<dbReference type="CDD" id="cd00167">
    <property type="entry name" value="SANT"/>
    <property type="match status" value="1"/>
</dbReference>
<dbReference type="EMBL" id="CATOUU010000232">
    <property type="protein sequence ID" value="CAI9921769.1"/>
    <property type="molecule type" value="Genomic_DNA"/>
</dbReference>
<dbReference type="InterPro" id="IPR001005">
    <property type="entry name" value="SANT/Myb"/>
</dbReference>
<protein>
    <submittedName>
        <fullName evidence="6">Myb-like DNA-binding domain-containing protein</fullName>
    </submittedName>
    <submittedName>
        <fullName evidence="8">Myb-like_DNA-binding domain-containing protein</fullName>
    </submittedName>
</protein>
<dbReference type="PANTHER" id="PTHR12802">
    <property type="entry name" value="SWI/SNF COMPLEX-RELATED"/>
    <property type="match status" value="1"/>
</dbReference>
<name>A0AA86NM22_9EUKA</name>
<dbReference type="SUPFAM" id="SSF46689">
    <property type="entry name" value="Homeodomain-like"/>
    <property type="match status" value="1"/>
</dbReference>
<evidence type="ECO:0000256" key="2">
    <source>
        <dbReference type="ARBA" id="ARBA00023163"/>
    </source>
</evidence>
<dbReference type="EMBL" id="CAXDID020000460">
    <property type="protein sequence ID" value="CAL6093816.1"/>
    <property type="molecule type" value="Genomic_DNA"/>
</dbReference>
<dbReference type="Proteomes" id="UP001642409">
    <property type="component" value="Unassembled WGS sequence"/>
</dbReference>
<dbReference type="NCBIfam" id="TIGR01557">
    <property type="entry name" value="myb_SHAQKYF"/>
    <property type="match status" value="1"/>
</dbReference>
<keyword evidence="10" id="KW-1185">Reference proteome</keyword>
<dbReference type="SMART" id="SM00717">
    <property type="entry name" value="SANT"/>
    <property type="match status" value="1"/>
</dbReference>
<feature type="compositionally biased region" description="Low complexity" evidence="4">
    <location>
        <begin position="65"/>
        <end position="80"/>
    </location>
</feature>
<evidence type="ECO:0000313" key="8">
    <source>
        <dbReference type="EMBL" id="CAL6093816.1"/>
    </source>
</evidence>
<keyword evidence="1" id="KW-0805">Transcription regulation</keyword>
<evidence type="ECO:0000313" key="9">
    <source>
        <dbReference type="EMBL" id="CAL6093820.1"/>
    </source>
</evidence>
<comment type="caution">
    <text evidence="6">The sequence shown here is derived from an EMBL/GenBank/DDBJ whole genome shotgun (WGS) entry which is preliminary data.</text>
</comment>
<evidence type="ECO:0000256" key="4">
    <source>
        <dbReference type="SAM" id="MobiDB-lite"/>
    </source>
</evidence>
<evidence type="ECO:0000313" key="6">
    <source>
        <dbReference type="EMBL" id="CAI9921767.1"/>
    </source>
</evidence>